<evidence type="ECO:0000259" key="3">
    <source>
        <dbReference type="Pfam" id="PF16344"/>
    </source>
</evidence>
<evidence type="ECO:0000313" key="5">
    <source>
        <dbReference type="Proteomes" id="UP000289703"/>
    </source>
</evidence>
<feature type="domain" description="FecR protein" evidence="2">
    <location>
        <begin position="186"/>
        <end position="277"/>
    </location>
</feature>
<evidence type="ECO:0000256" key="1">
    <source>
        <dbReference type="SAM" id="Phobius"/>
    </source>
</evidence>
<dbReference type="InterPro" id="IPR012373">
    <property type="entry name" value="Ferrdict_sens_TM"/>
</dbReference>
<accession>A0A4Q1JKE6</accession>
<reference evidence="4 5" key="1">
    <citation type="submission" date="2019-01" db="EMBL/GenBank/DDBJ databases">
        <title>Ancylomarina salipaludis sp. nov., isolated from a salt marsh.</title>
        <authorList>
            <person name="Yoon J.-H."/>
        </authorList>
    </citation>
    <scope>NUCLEOTIDE SEQUENCE [LARGE SCALE GENOMIC DNA]</scope>
    <source>
        <strain evidence="4 5">SHSM-M15</strain>
    </source>
</reference>
<evidence type="ECO:0000313" key="4">
    <source>
        <dbReference type="EMBL" id="RXQ90957.1"/>
    </source>
</evidence>
<feature type="transmembrane region" description="Helical" evidence="1">
    <location>
        <begin position="87"/>
        <end position="106"/>
    </location>
</feature>
<dbReference type="FunFam" id="2.60.120.1440:FF:000001">
    <property type="entry name" value="Putative anti-sigma factor"/>
    <property type="match status" value="1"/>
</dbReference>
<comment type="caution">
    <text evidence="4">The sequence shown here is derived from an EMBL/GenBank/DDBJ whole genome shotgun (WGS) entry which is preliminary data.</text>
</comment>
<name>A0A4Q1JKE6_9BACT</name>
<dbReference type="OrthoDB" id="1493027at2"/>
<feature type="domain" description="Protein FecR C-terminal" evidence="3">
    <location>
        <begin position="323"/>
        <end position="392"/>
    </location>
</feature>
<organism evidence="4 5">
    <name type="scientific">Ancylomarina salipaludis</name>
    <dbReference type="NCBI Taxonomy" id="2501299"/>
    <lineage>
        <taxon>Bacteria</taxon>
        <taxon>Pseudomonadati</taxon>
        <taxon>Bacteroidota</taxon>
        <taxon>Bacteroidia</taxon>
        <taxon>Marinilabiliales</taxon>
        <taxon>Marinifilaceae</taxon>
        <taxon>Ancylomarina</taxon>
    </lineage>
</organism>
<dbReference type="RefSeq" id="WP_129255058.1">
    <property type="nucleotide sequence ID" value="NZ_SAXA01000012.1"/>
</dbReference>
<sequence>MEEKVIEIISKTLGGQQTTNEEKRQLDLWLDKESNKRFYTRLEMFCKTSADAIRSSQANVDQAFKKHLGKMKQLHATRRMQFFKKSIPYAAAILLMFGLSSVAIYLGREGATVSQKEEWLAEIKPGAQKAELILADGNILSLDEEDKEDEIKEKDGTVISNTGSSLVYKANVNTKPKELSYNSLVVPRGGEYQLELEDGTKVWINSESRLRYPTQFPKDRRTVLLEGEAYFEVSKDKNRPFVVKTQGADIRVLGTSFNVSSYSDEEDIRTTLVEGSVVVMDSQNHSKNVLLSPGYQAVYSKGMKGLEGKKVNVDLFTSWKDGKFIFQESSLSDIMNRVSRWYDVKVFYQSNDVEKLRFTGSLKRYDHLDRLLRMLEKTKEVHFVVGEKTITVEKIYSK</sequence>
<evidence type="ECO:0000259" key="2">
    <source>
        <dbReference type="Pfam" id="PF04773"/>
    </source>
</evidence>
<dbReference type="PANTHER" id="PTHR30273">
    <property type="entry name" value="PERIPLASMIC SIGNAL SENSOR AND SIGMA FACTOR ACTIVATOR FECR-RELATED"/>
    <property type="match status" value="1"/>
</dbReference>
<gene>
    <name evidence="4" type="ORF">EO244_12700</name>
</gene>
<dbReference type="InterPro" id="IPR032508">
    <property type="entry name" value="FecR_C"/>
</dbReference>
<dbReference type="PANTHER" id="PTHR30273:SF2">
    <property type="entry name" value="PROTEIN FECR"/>
    <property type="match status" value="1"/>
</dbReference>
<proteinExistence type="predicted"/>
<dbReference type="Gene3D" id="2.60.120.1440">
    <property type="match status" value="1"/>
</dbReference>
<dbReference type="InterPro" id="IPR006860">
    <property type="entry name" value="FecR"/>
</dbReference>
<dbReference type="Proteomes" id="UP000289703">
    <property type="component" value="Unassembled WGS sequence"/>
</dbReference>
<dbReference type="EMBL" id="SAXA01000012">
    <property type="protein sequence ID" value="RXQ90957.1"/>
    <property type="molecule type" value="Genomic_DNA"/>
</dbReference>
<dbReference type="AlphaFoldDB" id="A0A4Q1JKE6"/>
<dbReference type="Gene3D" id="3.55.50.30">
    <property type="match status" value="1"/>
</dbReference>
<keyword evidence="5" id="KW-1185">Reference proteome</keyword>
<protein>
    <submittedName>
        <fullName evidence="4">DUF4974 domain-containing protein</fullName>
    </submittedName>
</protein>
<dbReference type="Pfam" id="PF04773">
    <property type="entry name" value="FecR"/>
    <property type="match status" value="1"/>
</dbReference>
<keyword evidence="1" id="KW-0812">Transmembrane</keyword>
<dbReference type="Pfam" id="PF16344">
    <property type="entry name" value="FecR_C"/>
    <property type="match status" value="1"/>
</dbReference>
<keyword evidence="1" id="KW-0472">Membrane</keyword>
<keyword evidence="1" id="KW-1133">Transmembrane helix</keyword>
<dbReference type="GO" id="GO:0016989">
    <property type="term" value="F:sigma factor antagonist activity"/>
    <property type="evidence" value="ECO:0007669"/>
    <property type="project" value="TreeGrafter"/>
</dbReference>